<protein>
    <submittedName>
        <fullName evidence="1">Uncharacterized protein</fullName>
    </submittedName>
</protein>
<proteinExistence type="predicted"/>
<name>A0A075I1P5_9ARCH</name>
<dbReference type="EMBL" id="KF901151">
    <property type="protein sequence ID" value="AIF19918.1"/>
    <property type="molecule type" value="Genomic_DNA"/>
</dbReference>
<dbReference type="AlphaFoldDB" id="A0A075I1P5"/>
<reference evidence="1" key="1">
    <citation type="journal article" date="2014" name="Genome Biol. Evol.">
        <title>Pangenome evidence for extensive interdomain horizontal transfer affecting lineage core and shell genes in uncultured planktonic thaumarchaeota and euryarchaeota.</title>
        <authorList>
            <person name="Deschamps P."/>
            <person name="Zivanovic Y."/>
            <person name="Moreira D."/>
            <person name="Rodriguez-Valera F."/>
            <person name="Lopez-Garcia P."/>
        </authorList>
    </citation>
    <scope>NUCLEOTIDE SEQUENCE</scope>
</reference>
<organism evidence="1">
    <name type="scientific">uncultured marine thaumarchaeote KM3_88_B06</name>
    <dbReference type="NCBI Taxonomy" id="1456332"/>
    <lineage>
        <taxon>Archaea</taxon>
        <taxon>Nitrososphaerota</taxon>
        <taxon>environmental samples</taxon>
    </lineage>
</organism>
<evidence type="ECO:0000313" key="1">
    <source>
        <dbReference type="EMBL" id="AIF19918.1"/>
    </source>
</evidence>
<sequence length="212" mass="25069">MNEQELEDKIWDNTGIPIHKTGIWSKVGGHKKTCFDKIDEMKERGELKEDGFDGTKMMFVRLDSIKQVEFEFGLTFQVNMLKQFRETIGKMKKPLFRKIGIYKTTRWSSGLRKSIREIDKKGEYKPRTETVKTNLDNMGFYYTAFLLFISRANLQRSLGLISKSVAEKRINKCENALEYHFKKLLSDNPRDSNAIRQYYKHKIFGIDRFRID</sequence>
<accession>A0A075I1P5</accession>